<protein>
    <submittedName>
        <fullName evidence="1">Uncharacterized protein</fullName>
    </submittedName>
</protein>
<evidence type="ECO:0000313" key="2">
    <source>
        <dbReference type="Proteomes" id="UP000075420"/>
    </source>
</evidence>
<reference evidence="1 2" key="1">
    <citation type="submission" date="2014-02" db="EMBL/GenBank/DDBJ databases">
        <title>The small core and large imbalanced accessory genome model reveals a collaborative survival strategy of Sorangium cellulosum strains in nature.</title>
        <authorList>
            <person name="Han K."/>
            <person name="Peng R."/>
            <person name="Blom J."/>
            <person name="Li Y.-Z."/>
        </authorList>
    </citation>
    <scope>NUCLEOTIDE SEQUENCE [LARGE SCALE GENOMIC DNA]</scope>
    <source>
        <strain evidence="1 2">So0157-25</strain>
    </source>
</reference>
<dbReference type="AlphaFoldDB" id="A0A150PQE1"/>
<organism evidence="1 2">
    <name type="scientific">Sorangium cellulosum</name>
    <name type="common">Polyangium cellulosum</name>
    <dbReference type="NCBI Taxonomy" id="56"/>
    <lineage>
        <taxon>Bacteria</taxon>
        <taxon>Pseudomonadati</taxon>
        <taxon>Myxococcota</taxon>
        <taxon>Polyangia</taxon>
        <taxon>Polyangiales</taxon>
        <taxon>Polyangiaceae</taxon>
        <taxon>Sorangium</taxon>
    </lineage>
</organism>
<proteinExistence type="predicted"/>
<gene>
    <name evidence="1" type="ORF">BE08_25900</name>
</gene>
<dbReference type="EMBL" id="JELY01000839">
    <property type="protein sequence ID" value="KYF57925.1"/>
    <property type="molecule type" value="Genomic_DNA"/>
</dbReference>
<dbReference type="Proteomes" id="UP000075420">
    <property type="component" value="Unassembled WGS sequence"/>
</dbReference>
<accession>A0A150PQE1</accession>
<comment type="caution">
    <text evidence="1">The sequence shown here is derived from an EMBL/GenBank/DDBJ whole genome shotgun (WGS) entry which is preliminary data.</text>
</comment>
<evidence type="ECO:0000313" key="1">
    <source>
        <dbReference type="EMBL" id="KYF57925.1"/>
    </source>
</evidence>
<name>A0A150PQE1_SORCE</name>
<sequence>MRTAHTRSGVSSPGRRALTVTWFSPVAGPGLRDVEERERRCRAACEALRREVLWTSAAWRALKATERSIRPAAPKHRLRSLAAPHDIGAQSRLDRDVV</sequence>